<reference evidence="12" key="1">
    <citation type="submission" date="2022-12" db="EMBL/GenBank/DDBJ databases">
        <title>Genome assemblies of Blomia tropicalis.</title>
        <authorList>
            <person name="Cui Y."/>
        </authorList>
    </citation>
    <scope>NUCLEOTIDE SEQUENCE</scope>
    <source>
        <tissue evidence="12">Adult mites</tissue>
    </source>
</reference>
<keyword evidence="4 10" id="KW-1133">Transmembrane helix</keyword>
<feature type="transmembrane region" description="Helical" evidence="10">
    <location>
        <begin position="471"/>
        <end position="490"/>
    </location>
</feature>
<feature type="transmembrane region" description="Helical" evidence="10">
    <location>
        <begin position="169"/>
        <end position="187"/>
    </location>
</feature>
<dbReference type="PROSITE" id="PS00216">
    <property type="entry name" value="SUGAR_TRANSPORT_1"/>
    <property type="match status" value="1"/>
</dbReference>
<keyword evidence="2" id="KW-1003">Cell membrane</keyword>
<keyword evidence="5 10" id="KW-0472">Membrane</keyword>
<dbReference type="EMBL" id="JAPWDV010000001">
    <property type="protein sequence ID" value="KAJ6221633.1"/>
    <property type="molecule type" value="Genomic_DNA"/>
</dbReference>
<feature type="transmembrane region" description="Helical" evidence="10">
    <location>
        <begin position="439"/>
        <end position="459"/>
    </location>
</feature>
<dbReference type="InterPro" id="IPR044775">
    <property type="entry name" value="MFS_ERD6/Tret1-like"/>
</dbReference>
<evidence type="ECO:0000256" key="7">
    <source>
        <dbReference type="ARBA" id="ARBA00024348"/>
    </source>
</evidence>
<evidence type="ECO:0000256" key="4">
    <source>
        <dbReference type="ARBA" id="ARBA00022989"/>
    </source>
</evidence>
<dbReference type="NCBIfam" id="TIGR00879">
    <property type="entry name" value="SP"/>
    <property type="match status" value="1"/>
</dbReference>
<protein>
    <recommendedName>
        <fullName evidence="11">Major facilitator superfamily (MFS) profile domain-containing protein</fullName>
    </recommendedName>
</protein>
<feature type="transmembrane region" description="Helical" evidence="10">
    <location>
        <begin position="61"/>
        <end position="83"/>
    </location>
</feature>
<dbReference type="Pfam" id="PF00083">
    <property type="entry name" value="Sugar_tr"/>
    <property type="match status" value="1"/>
</dbReference>
<dbReference type="InterPro" id="IPR020846">
    <property type="entry name" value="MFS_dom"/>
</dbReference>
<dbReference type="PANTHER" id="PTHR48021">
    <property type="match status" value="1"/>
</dbReference>
<feature type="domain" description="Major facilitator superfamily (MFS) profile" evidence="11">
    <location>
        <begin position="62"/>
        <end position="494"/>
    </location>
</feature>
<dbReference type="PROSITE" id="PS00217">
    <property type="entry name" value="SUGAR_TRANSPORT_2"/>
    <property type="match status" value="1"/>
</dbReference>
<feature type="region of interest" description="Disordered" evidence="9">
    <location>
        <begin position="513"/>
        <end position="538"/>
    </location>
</feature>
<comment type="subcellular location">
    <subcellularLocation>
        <location evidence="1">Cell membrane</location>
        <topology evidence="1">Multi-pass membrane protein</topology>
    </subcellularLocation>
</comment>
<feature type="transmembrane region" description="Helical" evidence="10">
    <location>
        <begin position="405"/>
        <end position="427"/>
    </location>
</feature>
<name>A0A9Q0RMQ8_BLOTA</name>
<keyword evidence="8" id="KW-0813">Transport</keyword>
<keyword evidence="13" id="KW-1185">Reference proteome</keyword>
<dbReference type="InterPro" id="IPR005829">
    <property type="entry name" value="Sugar_transporter_CS"/>
</dbReference>
<dbReference type="Proteomes" id="UP001142055">
    <property type="component" value="Chromosome 1"/>
</dbReference>
<dbReference type="PANTHER" id="PTHR48021:SF1">
    <property type="entry name" value="GH07001P-RELATED"/>
    <property type="match status" value="1"/>
</dbReference>
<gene>
    <name evidence="12" type="ORF">RDWZM_000178</name>
</gene>
<dbReference type="PROSITE" id="PS50850">
    <property type="entry name" value="MFS"/>
    <property type="match status" value="1"/>
</dbReference>
<dbReference type="InterPro" id="IPR050549">
    <property type="entry name" value="MFS_Trehalose_Transporter"/>
</dbReference>
<dbReference type="CDD" id="cd17358">
    <property type="entry name" value="MFS_GLUT6_8_Class3_like"/>
    <property type="match status" value="1"/>
</dbReference>
<feature type="transmembrane region" description="Helical" evidence="10">
    <location>
        <begin position="111"/>
        <end position="129"/>
    </location>
</feature>
<dbReference type="OMA" id="LGMDMIK"/>
<evidence type="ECO:0000256" key="2">
    <source>
        <dbReference type="ARBA" id="ARBA00022475"/>
    </source>
</evidence>
<comment type="caution">
    <text evidence="12">The sequence shown here is derived from an EMBL/GenBank/DDBJ whole genome shotgun (WGS) entry which is preliminary data.</text>
</comment>
<keyword evidence="3 10" id="KW-0812">Transmembrane</keyword>
<evidence type="ECO:0000256" key="10">
    <source>
        <dbReference type="SAM" id="Phobius"/>
    </source>
</evidence>
<comment type="similarity">
    <text evidence="7">Belongs to the major facilitator superfamily. Sugar transporter (TC 2.A.1.1) family. Trehalose transporter subfamily.</text>
</comment>
<evidence type="ECO:0000313" key="13">
    <source>
        <dbReference type="Proteomes" id="UP001142055"/>
    </source>
</evidence>
<dbReference type="PRINTS" id="PR00171">
    <property type="entry name" value="SUGRTRNSPORT"/>
</dbReference>
<feature type="transmembrane region" description="Helical" evidence="10">
    <location>
        <begin position="344"/>
        <end position="364"/>
    </location>
</feature>
<evidence type="ECO:0000256" key="6">
    <source>
        <dbReference type="ARBA" id="ARBA00023180"/>
    </source>
</evidence>
<dbReference type="InterPro" id="IPR005828">
    <property type="entry name" value="MFS_sugar_transport-like"/>
</dbReference>
<evidence type="ECO:0000256" key="8">
    <source>
        <dbReference type="RuleBase" id="RU003346"/>
    </source>
</evidence>
<dbReference type="AlphaFoldDB" id="A0A9Q0RMQ8"/>
<feature type="transmembrane region" description="Helical" evidence="10">
    <location>
        <begin position="141"/>
        <end position="163"/>
    </location>
</feature>
<dbReference type="GO" id="GO:0005886">
    <property type="term" value="C:plasma membrane"/>
    <property type="evidence" value="ECO:0007669"/>
    <property type="project" value="UniProtKB-SubCell"/>
</dbReference>
<evidence type="ECO:0000256" key="5">
    <source>
        <dbReference type="ARBA" id="ARBA00023136"/>
    </source>
</evidence>
<keyword evidence="6" id="KW-0325">Glycoprotein</keyword>
<feature type="transmembrane region" description="Helical" evidence="10">
    <location>
        <begin position="305"/>
        <end position="329"/>
    </location>
</feature>
<evidence type="ECO:0000313" key="12">
    <source>
        <dbReference type="EMBL" id="KAJ6221633.1"/>
    </source>
</evidence>
<proteinExistence type="inferred from homology"/>
<dbReference type="SUPFAM" id="SSF103473">
    <property type="entry name" value="MFS general substrate transporter"/>
    <property type="match status" value="1"/>
</dbReference>
<dbReference type="GO" id="GO:0051119">
    <property type="term" value="F:sugar transmembrane transporter activity"/>
    <property type="evidence" value="ECO:0007669"/>
    <property type="project" value="InterPro"/>
</dbReference>
<organism evidence="12 13">
    <name type="scientific">Blomia tropicalis</name>
    <name type="common">Mite</name>
    <dbReference type="NCBI Taxonomy" id="40697"/>
    <lineage>
        <taxon>Eukaryota</taxon>
        <taxon>Metazoa</taxon>
        <taxon>Ecdysozoa</taxon>
        <taxon>Arthropoda</taxon>
        <taxon>Chelicerata</taxon>
        <taxon>Arachnida</taxon>
        <taxon>Acari</taxon>
        <taxon>Acariformes</taxon>
        <taxon>Sarcoptiformes</taxon>
        <taxon>Astigmata</taxon>
        <taxon>Glycyphagoidea</taxon>
        <taxon>Echimyopodidae</taxon>
        <taxon>Blomia</taxon>
    </lineage>
</organism>
<feature type="transmembrane region" description="Helical" evidence="10">
    <location>
        <begin position="222"/>
        <end position="243"/>
    </location>
</feature>
<dbReference type="FunFam" id="1.20.1250.20:FF:000055">
    <property type="entry name" value="Facilitated trehalose transporter Tret1-2 homolog"/>
    <property type="match status" value="1"/>
</dbReference>
<sequence length="538" mass="57906">MTLLKNAFNNDYVRGSRSPLNPKGGSSSSIIELSSSDNSQLSTITMDKETGAPRLVQKPSVVLYLAAASALMGAIGMGTVLGWTGSAFDSMRDENSVPRLLDSDENKEAKTWIGSSMTLGALVGAMISGPMAQLLGRKKALILYSIPFTIGWLVLACANSVALLIVGRVIVGLSAGLLSGTAPSYVVEISIISIRGFLGACFQLCVTIGILLVYLFGAFIHWNVLAGICVIPTLLMAIFMFFMPETPSYLVAQGKKTEAEQSLQALRGAGSDNEQEMAHLEEQAQESQQGQTFNVKSYFHRQHGLPLLLALGLMFFQQFSGINAVMFYASNIFIEAGSSITPKYATIIIGVAQVIATVVGSLLVDRLGRKLLLNISGALHTISTSSLGLYYYYSSNGNDSYGWVPVVSLVIFIIGFSIGYGPIPWLMVAEITPMSSRSVTSAIATAFNWTCAFLITKNFEIMNAALTKHGTFFLFAIFSFLSMVFVIVTLPETKGKSSEEIQSYFVKKSALSNDDGLLKNGNNSSSANGDRVELEKLN</sequence>
<dbReference type="InterPro" id="IPR003663">
    <property type="entry name" value="Sugar/inositol_transpt"/>
</dbReference>
<evidence type="ECO:0000259" key="11">
    <source>
        <dbReference type="PROSITE" id="PS50850"/>
    </source>
</evidence>
<dbReference type="Gene3D" id="1.20.1250.20">
    <property type="entry name" value="MFS general substrate transporter like domains"/>
    <property type="match status" value="1"/>
</dbReference>
<evidence type="ECO:0000256" key="9">
    <source>
        <dbReference type="SAM" id="MobiDB-lite"/>
    </source>
</evidence>
<dbReference type="InterPro" id="IPR036259">
    <property type="entry name" value="MFS_trans_sf"/>
</dbReference>
<evidence type="ECO:0000256" key="1">
    <source>
        <dbReference type="ARBA" id="ARBA00004651"/>
    </source>
</evidence>
<feature type="transmembrane region" description="Helical" evidence="10">
    <location>
        <begin position="194"/>
        <end position="216"/>
    </location>
</feature>
<evidence type="ECO:0000256" key="3">
    <source>
        <dbReference type="ARBA" id="ARBA00022692"/>
    </source>
</evidence>
<feature type="transmembrane region" description="Helical" evidence="10">
    <location>
        <begin position="371"/>
        <end position="393"/>
    </location>
</feature>
<accession>A0A9Q0RMQ8</accession>